<evidence type="ECO:0000313" key="4">
    <source>
        <dbReference type="Proteomes" id="UP001501671"/>
    </source>
</evidence>
<evidence type="ECO:0000313" key="3">
    <source>
        <dbReference type="EMBL" id="GAA4323861.1"/>
    </source>
</evidence>
<feature type="domain" description="AB hydrolase-1" evidence="2">
    <location>
        <begin position="36"/>
        <end position="261"/>
    </location>
</feature>
<dbReference type="EMBL" id="BAABFO010000002">
    <property type="protein sequence ID" value="GAA4323861.1"/>
    <property type="molecule type" value="Genomic_DNA"/>
</dbReference>
<evidence type="ECO:0000259" key="2">
    <source>
        <dbReference type="Pfam" id="PF00561"/>
    </source>
</evidence>
<accession>A0ABP8GGX6</accession>
<dbReference type="Proteomes" id="UP001501671">
    <property type="component" value="Unassembled WGS sequence"/>
</dbReference>
<sequence>MSCPSLAATLEPMPGRLVDTGGPRLYVTDNGQPGGPPLVFFHGLGWTHALWRRQAARYGDRYRIIAGDTRGHGLSDKPPGPYTIAGMAEDWIRALDALGVEQWCLVGFSQGGRIAQQIAVTAPERTRALVVIGSGCRDNPASRARMEQRLEAARQSTRHAAEVAAASIFSPAFIEREAGFVTRFIEQRAALDFTPLAAATLALLSFDVKADLARVGCPALVAVAGQDQLCSVPTATEVAEALPHATLRTIPGSGHMVTLEQPAAVDALLDDFLHTHYH</sequence>
<dbReference type="Gene3D" id="3.40.50.1820">
    <property type="entry name" value="alpha/beta hydrolase"/>
    <property type="match status" value="1"/>
</dbReference>
<dbReference type="PANTHER" id="PTHR43798">
    <property type="entry name" value="MONOACYLGLYCEROL LIPASE"/>
    <property type="match status" value="1"/>
</dbReference>
<organism evidence="3 4">
    <name type="scientific">Pigmentiphaga soli</name>
    <dbReference type="NCBI Taxonomy" id="1007095"/>
    <lineage>
        <taxon>Bacteria</taxon>
        <taxon>Pseudomonadati</taxon>
        <taxon>Pseudomonadota</taxon>
        <taxon>Betaproteobacteria</taxon>
        <taxon>Burkholderiales</taxon>
        <taxon>Alcaligenaceae</taxon>
        <taxon>Pigmentiphaga</taxon>
    </lineage>
</organism>
<dbReference type="RefSeq" id="WP_345245990.1">
    <property type="nucleotide sequence ID" value="NZ_BAABFO010000002.1"/>
</dbReference>
<dbReference type="InterPro" id="IPR029058">
    <property type="entry name" value="AB_hydrolase_fold"/>
</dbReference>
<dbReference type="PRINTS" id="PR00111">
    <property type="entry name" value="ABHYDROLASE"/>
</dbReference>
<dbReference type="SUPFAM" id="SSF53474">
    <property type="entry name" value="alpha/beta-Hydrolases"/>
    <property type="match status" value="1"/>
</dbReference>
<dbReference type="InterPro" id="IPR050266">
    <property type="entry name" value="AB_hydrolase_sf"/>
</dbReference>
<name>A0ABP8GGX6_9BURK</name>
<dbReference type="PANTHER" id="PTHR43798:SF31">
    <property type="entry name" value="AB HYDROLASE SUPERFAMILY PROTEIN YCLE"/>
    <property type="match status" value="1"/>
</dbReference>
<dbReference type="InterPro" id="IPR000073">
    <property type="entry name" value="AB_hydrolase_1"/>
</dbReference>
<proteinExistence type="predicted"/>
<keyword evidence="1" id="KW-0378">Hydrolase</keyword>
<evidence type="ECO:0000256" key="1">
    <source>
        <dbReference type="ARBA" id="ARBA00022801"/>
    </source>
</evidence>
<protein>
    <submittedName>
        <fullName evidence="3">3-oxoadipate enol-lactonase</fullName>
    </submittedName>
</protein>
<reference evidence="4" key="1">
    <citation type="journal article" date="2019" name="Int. J. Syst. Evol. Microbiol.">
        <title>The Global Catalogue of Microorganisms (GCM) 10K type strain sequencing project: providing services to taxonomists for standard genome sequencing and annotation.</title>
        <authorList>
            <consortium name="The Broad Institute Genomics Platform"/>
            <consortium name="The Broad Institute Genome Sequencing Center for Infectious Disease"/>
            <person name="Wu L."/>
            <person name="Ma J."/>
        </authorList>
    </citation>
    <scope>NUCLEOTIDE SEQUENCE [LARGE SCALE GENOMIC DNA]</scope>
    <source>
        <strain evidence="4">JCM 17666</strain>
    </source>
</reference>
<keyword evidence="4" id="KW-1185">Reference proteome</keyword>
<dbReference type="Pfam" id="PF00561">
    <property type="entry name" value="Abhydrolase_1"/>
    <property type="match status" value="1"/>
</dbReference>
<comment type="caution">
    <text evidence="3">The sequence shown here is derived from an EMBL/GenBank/DDBJ whole genome shotgun (WGS) entry which is preliminary data.</text>
</comment>
<gene>
    <name evidence="3" type="primary">pcaD_1</name>
    <name evidence="3" type="ORF">GCM10023144_04990</name>
</gene>